<evidence type="ECO:0000313" key="3">
    <source>
        <dbReference type="Proteomes" id="UP000647183"/>
    </source>
</evidence>
<feature type="signal peptide" evidence="1">
    <location>
        <begin position="1"/>
        <end position="24"/>
    </location>
</feature>
<sequence>MSKKNCVLAVGTVLLALPPGSAEAVRIDYTIDAGVEHNDNVTLVDGAPVSQNILRTGLGFLATEDTSALQLRVEGRAEYRNHEDDLYSDGVEGELGALANWFAIPDRLSITAENRLELQAINPFAEDTPDNRQQVNVFSIGPNLYFMRGSTFQGQLEMRYIDSRAEETEEFNSQRIGLAARAFKEFDESRRASINVQSQDVDFDDDAFARDHRRDDLFARYEHGFNILSLSLDAGWSRVSFDDGDHHSAPLLRAGLTWRPSERSRFSLDVVDQYSDAATTFLGGVQAPGGIPTSVLIGTDIITAAVYEERSATAGYTYLGDATTFGASAYARRLDYIDAVDPDEDREGVALDLGRTLRPTLSLGLHYSSERIRYDLVDGRFHTTRYGLALSKQWSRRWSSSLAVEHNRWKNPVLGSDVDQTLIYLSIAYSNH</sequence>
<evidence type="ECO:0008006" key="4">
    <source>
        <dbReference type="Google" id="ProtNLM"/>
    </source>
</evidence>
<comment type="caution">
    <text evidence="2">The sequence shown here is derived from an EMBL/GenBank/DDBJ whole genome shotgun (WGS) entry which is preliminary data.</text>
</comment>
<organism evidence="2 3">
    <name type="scientific">Luteimonas colneyensis</name>
    <dbReference type="NCBI Taxonomy" id="2762230"/>
    <lineage>
        <taxon>Bacteria</taxon>
        <taxon>Pseudomonadati</taxon>
        <taxon>Pseudomonadota</taxon>
        <taxon>Gammaproteobacteria</taxon>
        <taxon>Lysobacterales</taxon>
        <taxon>Lysobacteraceae</taxon>
        <taxon>Luteimonas</taxon>
    </lineage>
</organism>
<dbReference type="RefSeq" id="WP_191729621.1">
    <property type="nucleotide sequence ID" value="NZ_JACSQJ010000005.1"/>
</dbReference>
<dbReference type="Proteomes" id="UP000647183">
    <property type="component" value="Unassembled WGS sequence"/>
</dbReference>
<name>A0ABR8UK91_9GAMM</name>
<evidence type="ECO:0000256" key="1">
    <source>
        <dbReference type="SAM" id="SignalP"/>
    </source>
</evidence>
<proteinExistence type="predicted"/>
<gene>
    <name evidence="2" type="ORF">H9645_10370</name>
</gene>
<evidence type="ECO:0000313" key="2">
    <source>
        <dbReference type="EMBL" id="MBD7988431.1"/>
    </source>
</evidence>
<reference evidence="2 3" key="1">
    <citation type="submission" date="2020-08" db="EMBL/GenBank/DDBJ databases">
        <title>A Genomic Blueprint of the Chicken Gut Microbiome.</title>
        <authorList>
            <person name="Gilroy R."/>
            <person name="Ravi A."/>
            <person name="Getino M."/>
            <person name="Pursley I."/>
            <person name="Horton D.L."/>
            <person name="Alikhan N.-F."/>
            <person name="Baker D."/>
            <person name="Gharbi K."/>
            <person name="Hall N."/>
            <person name="Watson M."/>
            <person name="Adriaenssens E.M."/>
            <person name="Foster-Nyarko E."/>
            <person name="Jarju S."/>
            <person name="Secka A."/>
            <person name="Antonio M."/>
            <person name="Oren A."/>
            <person name="Chaudhuri R."/>
            <person name="La Ragione R.M."/>
            <person name="Hildebrand F."/>
            <person name="Pallen M.J."/>
        </authorList>
    </citation>
    <scope>NUCLEOTIDE SEQUENCE [LARGE SCALE GENOMIC DNA]</scope>
    <source>
        <strain evidence="2 3">Sa2BVA3</strain>
    </source>
</reference>
<keyword evidence="1" id="KW-0732">Signal</keyword>
<accession>A0ABR8UK91</accession>
<dbReference type="SUPFAM" id="SSF56935">
    <property type="entry name" value="Porins"/>
    <property type="match status" value="1"/>
</dbReference>
<dbReference type="EMBL" id="JACSQJ010000005">
    <property type="protein sequence ID" value="MBD7988431.1"/>
    <property type="molecule type" value="Genomic_DNA"/>
</dbReference>
<keyword evidence="3" id="KW-1185">Reference proteome</keyword>
<protein>
    <recommendedName>
        <fullName evidence="4">TIGR03016 family PEP-CTERM system-associated outer membrane protein</fullName>
    </recommendedName>
</protein>
<feature type="chain" id="PRO_5045597202" description="TIGR03016 family PEP-CTERM system-associated outer membrane protein" evidence="1">
    <location>
        <begin position="25"/>
        <end position="432"/>
    </location>
</feature>